<reference evidence="3" key="1">
    <citation type="journal article" date="2019" name="Gigascience">
        <title>De novo genome assembly of the endangered Acer yangbiense, a plant species with extremely small populations endemic to Yunnan Province, China.</title>
        <authorList>
            <person name="Yang J."/>
            <person name="Wariss H.M."/>
            <person name="Tao L."/>
            <person name="Zhang R."/>
            <person name="Yun Q."/>
            <person name="Hollingsworth P."/>
            <person name="Dao Z."/>
            <person name="Luo G."/>
            <person name="Guo H."/>
            <person name="Ma Y."/>
            <person name="Sun W."/>
        </authorList>
    </citation>
    <scope>NUCLEOTIDE SEQUENCE [LARGE SCALE GENOMIC DNA]</scope>
    <source>
        <strain evidence="3">cv. br00</strain>
    </source>
</reference>
<feature type="domain" description="Sey1/RHD3-like three-helix bundle" evidence="1">
    <location>
        <begin position="2"/>
        <end position="100"/>
    </location>
</feature>
<dbReference type="Proteomes" id="UP000326939">
    <property type="component" value="Chromosome 12"/>
</dbReference>
<dbReference type="AlphaFoldDB" id="A0A5N5KQ58"/>
<protein>
    <recommendedName>
        <fullName evidence="1">Sey1/RHD3-like three-helix bundle domain-containing protein</fullName>
    </recommendedName>
</protein>
<accession>A0A5N5KQ58</accession>
<organism evidence="2 3">
    <name type="scientific">Salix brachista</name>
    <dbReference type="NCBI Taxonomy" id="2182728"/>
    <lineage>
        <taxon>Eukaryota</taxon>
        <taxon>Viridiplantae</taxon>
        <taxon>Streptophyta</taxon>
        <taxon>Embryophyta</taxon>
        <taxon>Tracheophyta</taxon>
        <taxon>Spermatophyta</taxon>
        <taxon>Magnoliopsida</taxon>
        <taxon>eudicotyledons</taxon>
        <taxon>Gunneridae</taxon>
        <taxon>Pentapetalae</taxon>
        <taxon>rosids</taxon>
        <taxon>fabids</taxon>
        <taxon>Malpighiales</taxon>
        <taxon>Salicaceae</taxon>
        <taxon>Saliceae</taxon>
        <taxon>Salix</taxon>
    </lineage>
</organism>
<evidence type="ECO:0000313" key="3">
    <source>
        <dbReference type="Proteomes" id="UP000326939"/>
    </source>
</evidence>
<evidence type="ECO:0000259" key="1">
    <source>
        <dbReference type="Pfam" id="PF20428"/>
    </source>
</evidence>
<dbReference type="InterPro" id="IPR046758">
    <property type="entry name" value="Sey1/RHD3-like_3HB"/>
</dbReference>
<dbReference type="EMBL" id="VDCV01000012">
    <property type="protein sequence ID" value="KAB5532268.1"/>
    <property type="molecule type" value="Genomic_DNA"/>
</dbReference>
<dbReference type="Pfam" id="PF20428">
    <property type="entry name" value="Sey1_3HB"/>
    <property type="match status" value="1"/>
</dbReference>
<comment type="caution">
    <text evidence="2">The sequence shown here is derived from an EMBL/GenBank/DDBJ whole genome shotgun (WGS) entry which is preliminary data.</text>
</comment>
<keyword evidence="3" id="KW-1185">Reference proteome</keyword>
<sequence>MQVLYPAYGAMLRHLRSRALKFLMNRMIKKVKTATIVGFDASIDSIAKHAMEKFEKESRDVSISREWDASAARRNLFSEIEKTKYITKAKFKKIYNAMMARAARGLALGIGGMAGAGVAVARFIGDWDPVEAKEAGDAAKNLVRRIIKRLMLNLDNFNYSTITVSADDIEGDTANDKS</sequence>
<gene>
    <name evidence="2" type="ORF">DKX38_018938</name>
</gene>
<evidence type="ECO:0000313" key="2">
    <source>
        <dbReference type="EMBL" id="KAB5532268.1"/>
    </source>
</evidence>
<proteinExistence type="predicted"/>
<name>A0A5N5KQ58_9ROSI</name>